<protein>
    <recommendedName>
        <fullName evidence="4">DUF4190 domain-containing protein</fullName>
    </recommendedName>
</protein>
<feature type="transmembrane region" description="Helical" evidence="1">
    <location>
        <begin position="73"/>
        <end position="97"/>
    </location>
</feature>
<reference evidence="2" key="2">
    <citation type="submission" date="2021-04" db="EMBL/GenBank/DDBJ databases">
        <authorList>
            <person name="Gilroy R."/>
        </authorList>
    </citation>
    <scope>NUCLEOTIDE SEQUENCE</scope>
    <source>
        <strain evidence="2">CHK178-16964</strain>
    </source>
</reference>
<evidence type="ECO:0000313" key="2">
    <source>
        <dbReference type="EMBL" id="HJA71385.1"/>
    </source>
</evidence>
<dbReference type="AlphaFoldDB" id="A0A9D2HGZ0"/>
<evidence type="ECO:0000313" key="3">
    <source>
        <dbReference type="Proteomes" id="UP000823900"/>
    </source>
</evidence>
<keyword evidence="1" id="KW-0812">Transmembrane</keyword>
<gene>
    <name evidence="2" type="ORF">IAA07_07360</name>
</gene>
<keyword evidence="1" id="KW-1133">Transmembrane helix</keyword>
<feature type="transmembrane region" description="Helical" evidence="1">
    <location>
        <begin position="28"/>
        <end position="61"/>
    </location>
</feature>
<name>A0A9D2HGZ0_9FIRM</name>
<accession>A0A9D2HGZ0</accession>
<organism evidence="2 3">
    <name type="scientific">Candidatus Lachnoclostridium stercoravium</name>
    <dbReference type="NCBI Taxonomy" id="2838633"/>
    <lineage>
        <taxon>Bacteria</taxon>
        <taxon>Bacillati</taxon>
        <taxon>Bacillota</taxon>
        <taxon>Clostridia</taxon>
        <taxon>Lachnospirales</taxon>
        <taxon>Lachnospiraceae</taxon>
    </lineage>
</organism>
<reference evidence="2" key="1">
    <citation type="journal article" date="2021" name="PeerJ">
        <title>Extensive microbial diversity within the chicken gut microbiome revealed by metagenomics and culture.</title>
        <authorList>
            <person name="Gilroy R."/>
            <person name="Ravi A."/>
            <person name="Getino M."/>
            <person name="Pursley I."/>
            <person name="Horton D.L."/>
            <person name="Alikhan N.F."/>
            <person name="Baker D."/>
            <person name="Gharbi K."/>
            <person name="Hall N."/>
            <person name="Watson M."/>
            <person name="Adriaenssens E.M."/>
            <person name="Foster-Nyarko E."/>
            <person name="Jarju S."/>
            <person name="Secka A."/>
            <person name="Antonio M."/>
            <person name="Oren A."/>
            <person name="Chaudhuri R.R."/>
            <person name="La Ragione R."/>
            <person name="Hildebrand F."/>
            <person name="Pallen M.J."/>
        </authorList>
    </citation>
    <scope>NUCLEOTIDE SEQUENCE</scope>
    <source>
        <strain evidence="2">CHK178-16964</strain>
    </source>
</reference>
<keyword evidence="1" id="KW-0472">Membrane</keyword>
<dbReference type="EMBL" id="DWZA01000064">
    <property type="protein sequence ID" value="HJA71385.1"/>
    <property type="molecule type" value="Genomic_DNA"/>
</dbReference>
<evidence type="ECO:0008006" key="4">
    <source>
        <dbReference type="Google" id="ProtNLM"/>
    </source>
</evidence>
<comment type="caution">
    <text evidence="2">The sequence shown here is derived from an EMBL/GenBank/DDBJ whole genome shotgun (WGS) entry which is preliminary data.</text>
</comment>
<sequence>MEPMNHLNEDDERRDMPTVHRTPADTMALFSVISGIIGIFFCLSPLIQFPIGAIAITLSLLARQQGKRNIQTAIGMATGIAAIVLSLIVFGCVVYVYQVVLENPVMGPIYNEMFQHYQDLLGTLGSVS</sequence>
<proteinExistence type="predicted"/>
<dbReference type="Proteomes" id="UP000823900">
    <property type="component" value="Unassembled WGS sequence"/>
</dbReference>
<evidence type="ECO:0000256" key="1">
    <source>
        <dbReference type="SAM" id="Phobius"/>
    </source>
</evidence>